<sequence length="75" mass="8227">MNLYRQLTDLMKRESRAAAKITASLGGGTWEAETQSGRTVILRGRGETGKRFFYDAHTGQILAPAPDLDMTDIAV</sequence>
<dbReference type="EMBL" id="UGQW01000002">
    <property type="protein sequence ID" value="STZ68421.1"/>
    <property type="molecule type" value="Genomic_DNA"/>
</dbReference>
<organism evidence="1 2">
    <name type="scientific">Neisseria elongata</name>
    <dbReference type="NCBI Taxonomy" id="495"/>
    <lineage>
        <taxon>Bacteria</taxon>
        <taxon>Pseudomonadati</taxon>
        <taxon>Pseudomonadota</taxon>
        <taxon>Betaproteobacteria</taxon>
        <taxon>Neisseriales</taxon>
        <taxon>Neisseriaceae</taxon>
        <taxon>Neisseria</taxon>
    </lineage>
</organism>
<dbReference type="GeneID" id="93352929"/>
<gene>
    <name evidence="1" type="ORF">NCTC10660_01940</name>
</gene>
<protein>
    <submittedName>
        <fullName evidence="1">Uncharacterized protein</fullName>
    </submittedName>
</protein>
<accession>A0A378U0A0</accession>
<dbReference type="Proteomes" id="UP000254927">
    <property type="component" value="Unassembled WGS sequence"/>
</dbReference>
<dbReference type="RefSeq" id="WP_074894857.1">
    <property type="nucleotide sequence ID" value="NZ_CP031252.1"/>
</dbReference>
<reference evidence="1 2" key="1">
    <citation type="submission" date="2018-06" db="EMBL/GenBank/DDBJ databases">
        <authorList>
            <consortium name="Pathogen Informatics"/>
            <person name="Doyle S."/>
        </authorList>
    </citation>
    <scope>NUCLEOTIDE SEQUENCE [LARGE SCALE GENOMIC DNA]</scope>
    <source>
        <strain evidence="1 2">NCTC10660</strain>
    </source>
</reference>
<evidence type="ECO:0000313" key="1">
    <source>
        <dbReference type="EMBL" id="STZ68421.1"/>
    </source>
</evidence>
<name>A0A378U0A0_NEIEL</name>
<proteinExistence type="predicted"/>
<evidence type="ECO:0000313" key="2">
    <source>
        <dbReference type="Proteomes" id="UP000254927"/>
    </source>
</evidence>
<dbReference type="AlphaFoldDB" id="A0A378U0A0"/>